<feature type="region of interest" description="Disordered" evidence="1">
    <location>
        <begin position="89"/>
        <end position="111"/>
    </location>
</feature>
<reference evidence="4 5" key="1">
    <citation type="submission" date="2024-12" db="EMBL/GenBank/DDBJ databases">
        <authorList>
            <person name="Li X."/>
            <person name="Zhang D."/>
        </authorList>
    </citation>
    <scope>NUCLEOTIDE SEQUENCE [LARGE SCALE GENOMIC DNA]</scope>
    <source>
        <strain evidence="4 5">JCM19602</strain>
    </source>
</reference>
<comment type="caution">
    <text evidence="4">The sequence shown here is derived from an EMBL/GenBank/DDBJ whole genome shotgun (WGS) entry which is preliminary data.</text>
</comment>
<proteinExistence type="predicted"/>
<feature type="transmembrane region" description="Helical" evidence="2">
    <location>
        <begin position="15"/>
        <end position="35"/>
    </location>
</feature>
<keyword evidence="2" id="KW-0812">Transmembrane</keyword>
<dbReference type="RefSeq" id="WP_411160376.1">
    <property type="nucleotide sequence ID" value="NZ_JBJOSA010000023.1"/>
</dbReference>
<sequence>MNKIKKYLNNERGSGMLVLIIGMLIAAIFIAFIFFDFSSVFINKRVTQTGADAAALAAVKESGKSLGEDLRDETQEKLDDLREDFEDFLEDEGESKEGSGDDGEPEELPTPDELLEDFINQVEAELGRRMPSDIKEWLKDSDVEVDANSALKFFFEEDEVSEIACKSVRDNLSGAREAAERYAKENQNDRLVDIRFIPEDFRIYVETDRKGQYVTVSDKLLSPIQSEASARIGSPKGFTVTCD</sequence>
<gene>
    <name evidence="4" type="ORF">ACKA06_18780</name>
</gene>
<keyword evidence="2" id="KW-1133">Transmembrane helix</keyword>
<organism evidence="4 5">
    <name type="scientific">Rossellomorea oryzaecorticis</name>
    <dbReference type="NCBI Taxonomy" id="1396505"/>
    <lineage>
        <taxon>Bacteria</taxon>
        <taxon>Bacillati</taxon>
        <taxon>Bacillota</taxon>
        <taxon>Bacilli</taxon>
        <taxon>Bacillales</taxon>
        <taxon>Bacillaceae</taxon>
        <taxon>Rossellomorea</taxon>
    </lineage>
</organism>
<dbReference type="InterPro" id="IPR028087">
    <property type="entry name" value="Tad_N"/>
</dbReference>
<evidence type="ECO:0000313" key="4">
    <source>
        <dbReference type="EMBL" id="MFL8938834.1"/>
    </source>
</evidence>
<dbReference type="Proteomes" id="UP001628668">
    <property type="component" value="Unassembled WGS sequence"/>
</dbReference>
<dbReference type="EMBL" id="JBJOSA010000023">
    <property type="protein sequence ID" value="MFL8938834.1"/>
    <property type="molecule type" value="Genomic_DNA"/>
</dbReference>
<keyword evidence="5" id="KW-1185">Reference proteome</keyword>
<dbReference type="Pfam" id="PF13400">
    <property type="entry name" value="Tad"/>
    <property type="match status" value="1"/>
</dbReference>
<keyword evidence="2" id="KW-0472">Membrane</keyword>
<name>A0ABW8VTZ8_9BACI</name>
<evidence type="ECO:0000259" key="3">
    <source>
        <dbReference type="Pfam" id="PF13400"/>
    </source>
</evidence>
<accession>A0ABW8VTZ8</accession>
<feature type="domain" description="Putative Flp pilus-assembly TadG-like N-terminal" evidence="3">
    <location>
        <begin position="13"/>
        <end position="59"/>
    </location>
</feature>
<evidence type="ECO:0000256" key="2">
    <source>
        <dbReference type="SAM" id="Phobius"/>
    </source>
</evidence>
<protein>
    <submittedName>
        <fullName evidence="4">Pilus assembly protein TadG-related protein</fullName>
    </submittedName>
</protein>
<evidence type="ECO:0000313" key="5">
    <source>
        <dbReference type="Proteomes" id="UP001628668"/>
    </source>
</evidence>
<evidence type="ECO:0000256" key="1">
    <source>
        <dbReference type="SAM" id="MobiDB-lite"/>
    </source>
</evidence>